<feature type="region of interest" description="Disordered" evidence="1">
    <location>
        <begin position="65"/>
        <end position="87"/>
    </location>
</feature>
<protein>
    <submittedName>
        <fullName evidence="2">Uncharacterized protein</fullName>
    </submittedName>
</protein>
<gene>
    <name evidence="2" type="ORF">VC83_01167</name>
</gene>
<dbReference type="Gene3D" id="6.10.280.230">
    <property type="match status" value="1"/>
</dbReference>
<evidence type="ECO:0000313" key="2">
    <source>
        <dbReference type="EMBL" id="OAF62663.1"/>
    </source>
</evidence>
<organism evidence="2">
    <name type="scientific">Pseudogymnoascus destructans</name>
    <dbReference type="NCBI Taxonomy" id="655981"/>
    <lineage>
        <taxon>Eukaryota</taxon>
        <taxon>Fungi</taxon>
        <taxon>Dikarya</taxon>
        <taxon>Ascomycota</taxon>
        <taxon>Pezizomycotina</taxon>
        <taxon>Leotiomycetes</taxon>
        <taxon>Thelebolales</taxon>
        <taxon>Thelebolaceae</taxon>
        <taxon>Pseudogymnoascus</taxon>
    </lineage>
</organism>
<feature type="region of interest" description="Disordered" evidence="1">
    <location>
        <begin position="232"/>
        <end position="255"/>
    </location>
</feature>
<dbReference type="VEuPathDB" id="FungiDB:GMDG_04253"/>
<name>A0A177AN11_9PEZI</name>
<dbReference type="RefSeq" id="XP_024327935.1">
    <property type="nucleotide sequence ID" value="XM_024464852.1"/>
</dbReference>
<reference evidence="2" key="1">
    <citation type="submission" date="2016-03" db="EMBL/GenBank/DDBJ databases">
        <title>Updated assembly of Pseudogymnoascus destructans, the fungus causing white-nose syndrome of bats.</title>
        <authorList>
            <person name="Palmer J.M."/>
            <person name="Drees K.P."/>
            <person name="Foster J.T."/>
            <person name="Lindner D.L."/>
        </authorList>
    </citation>
    <scope>NUCLEOTIDE SEQUENCE [LARGE SCALE GENOMIC DNA]</scope>
    <source>
        <strain evidence="2">20631-21</strain>
    </source>
</reference>
<feature type="region of interest" description="Disordered" evidence="1">
    <location>
        <begin position="1"/>
        <end position="48"/>
    </location>
</feature>
<dbReference type="eggNOG" id="ENOG502S3XI">
    <property type="taxonomic scope" value="Eukaryota"/>
</dbReference>
<feature type="compositionally biased region" description="Basic and acidic residues" evidence="1">
    <location>
        <begin position="393"/>
        <end position="406"/>
    </location>
</feature>
<evidence type="ECO:0000256" key="1">
    <source>
        <dbReference type="SAM" id="MobiDB-lite"/>
    </source>
</evidence>
<proteinExistence type="predicted"/>
<feature type="region of interest" description="Disordered" evidence="1">
    <location>
        <begin position="393"/>
        <end position="417"/>
    </location>
</feature>
<dbReference type="Proteomes" id="UP000077154">
    <property type="component" value="Unassembled WGS sequence"/>
</dbReference>
<dbReference type="EMBL" id="KV441387">
    <property type="protein sequence ID" value="OAF62663.1"/>
    <property type="molecule type" value="Genomic_DNA"/>
</dbReference>
<dbReference type="GeneID" id="36284259"/>
<accession>A0A177AN11</accession>
<dbReference type="OrthoDB" id="5407351at2759"/>
<feature type="compositionally biased region" description="Polar residues" evidence="1">
    <location>
        <begin position="10"/>
        <end position="40"/>
    </location>
</feature>
<sequence>MADSMCGPSNALQNFQKQSQGDRTLQQDRLSARTPQSQGFRSAGPSARTLDPEFEAFQAGQLPLQHPEAGFHPGFQRAHTPQPGQHMNVGPGASWAKDFQRLVIASPGMQQQGLPQAQHAGGWHQEFAQIHNTQSGMTQQQHSYNAPLERLSSLAITPFGMGAQPMYQTPMYQPAQQVHAEQPQQLNSDVGTFDEAAFAAAFDQAAQSELQSEQASLSHALQEGHLASAPIGADAIHHPDTPSQQHLSPAQESDDLARTAGALLTSVQGDQSDKFANSQFLQLMRQLRDKEVVVEGDTIMPAAEAGMGGPGGGADNSLGGPPWLGPDGRGMAYQSASGRTSYLGVFPGEVMAQQGWNGDEGGLHRMSYRRADGRGPDGEPYPLPSREEVEANLARRGEEMPRRDEEVGAGGGAMTYRMSNGRVATRDVNPEPLGPIPSLDSPADHTHTPVIPRATGGGMRGIMGLRTEEGRERALRKEVKRLGPEEVERAIRLAEEEGVKGVRERLRAVQERMMVEEGKLREVAEEAVREELAREGRSWGDS</sequence>
<feature type="region of interest" description="Disordered" evidence="1">
    <location>
        <begin position="436"/>
        <end position="461"/>
    </location>
</feature>
<feature type="compositionally biased region" description="Polar residues" evidence="1">
    <location>
        <begin position="241"/>
        <end position="251"/>
    </location>
</feature>
<dbReference type="AlphaFoldDB" id="A0A177AN11"/>